<dbReference type="EMBL" id="CALSDN010000010">
    <property type="protein sequence ID" value="CAH6722706.1"/>
    <property type="molecule type" value="Genomic_DNA"/>
</dbReference>
<accession>A0ACA9YDA1</accession>
<keyword evidence="2" id="KW-1185">Reference proteome</keyword>
<organism evidence="1 2">
    <name type="scientific">[Candida] jaroonii</name>
    <dbReference type="NCBI Taxonomy" id="467808"/>
    <lineage>
        <taxon>Eukaryota</taxon>
        <taxon>Fungi</taxon>
        <taxon>Dikarya</taxon>
        <taxon>Ascomycota</taxon>
        <taxon>Saccharomycotina</taxon>
        <taxon>Pichiomycetes</taxon>
        <taxon>Debaryomycetaceae</taxon>
        <taxon>Yamadazyma</taxon>
    </lineage>
</organism>
<gene>
    <name evidence="1" type="ORF">CLIB1444_10S04522</name>
</gene>
<sequence>MNVTDRGYYTTTYLDNVNNRRKPRSKNTSSQATPLAPPPNIISPPSKFPSQSVDQVSAFKFFGPESPTSTQFSPSSGYSDDNDKIVYDPDELQEGITPAQLNLLQKVQRRKRRETYDSYHSRNMSFDDYDSYYEDNNHGPVRIPRESSRLKPTPKFKSTPKGFHGYYINQKKRYDDAEFYKPTNYTHKTFRDVFQDKDDTSGKYNPIEMVFDDPEKIKEQEENQKLKKAFKTIQIKLGKDDYDNYDYYSAPKNNVANEIFVTGESDDDSDYGHVDTPQDIDVYDGDKTKKKKKFKKLWKSKTKQIKKELGKDYFNNLEKQWELEAEEKKRKEKEKEKKQVEEIVESEDEDEVEHEHGDEHTPGDKTGNKQFYAGPKPEFHPAWNYLLSWLAYEQAAAPEQSNEEIMAKPKKEKPKSEKALTIVPEVKSIVPKQQQAKSSKPPAKKNRIKVSTQQLKNFNKNVSKMAKMWNLPASNLFSAEPQNSPQLSRRTIGRGSGHTIDEPLPQSLFDFPMDGDSQEFIVEIDSDEDLEGVDEELYLNPNTGQLEPVPPTSYSSMDPQMTKANFLQVNKPQTKGNLYIDTSNGAHSIISNINQLIKSIKIMKIIFAPIDIISESFPNLQTVVIMIELCIFMWLLYELSLLIDALCMMVKAVCAPMIAMGRFMNRIM</sequence>
<dbReference type="Proteomes" id="UP001152531">
    <property type="component" value="Unassembled WGS sequence"/>
</dbReference>
<reference evidence="1" key="1">
    <citation type="submission" date="2022-06" db="EMBL/GenBank/DDBJ databases">
        <authorList>
            <person name="Legras J.-L."/>
            <person name="Devillers H."/>
            <person name="Grondin C."/>
        </authorList>
    </citation>
    <scope>NUCLEOTIDE SEQUENCE</scope>
    <source>
        <strain evidence="1">CLIB 1444</strain>
    </source>
</reference>
<name>A0ACA9YDA1_9ASCO</name>
<proteinExistence type="predicted"/>
<evidence type="ECO:0000313" key="1">
    <source>
        <dbReference type="EMBL" id="CAH6722706.1"/>
    </source>
</evidence>
<comment type="caution">
    <text evidence="1">The sequence shown here is derived from an EMBL/GenBank/DDBJ whole genome shotgun (WGS) entry which is preliminary data.</text>
</comment>
<evidence type="ECO:0000313" key="2">
    <source>
        <dbReference type="Proteomes" id="UP001152531"/>
    </source>
</evidence>
<protein>
    <submittedName>
        <fullName evidence="1">Uncharacterized protein</fullName>
    </submittedName>
</protein>